<dbReference type="OrthoDB" id="9796920at2"/>
<dbReference type="Gene3D" id="3.90.960.10">
    <property type="entry name" value="YbaK/aminoacyl-tRNA synthetase-associated domain"/>
    <property type="match status" value="1"/>
</dbReference>
<dbReference type="InterPro" id="IPR036754">
    <property type="entry name" value="YbaK/aa-tRNA-synt-asso_dom_sf"/>
</dbReference>
<proteinExistence type="predicted"/>
<accession>A0A8J3EY00</accession>
<protein>
    <recommendedName>
        <fullName evidence="1">YbaK/aminoacyl-tRNA synthetase-associated domain-containing protein</fullName>
    </recommendedName>
</protein>
<dbReference type="InterPro" id="IPR007214">
    <property type="entry name" value="YbaK/aa-tRNA-synth-assoc-dom"/>
</dbReference>
<reference evidence="2" key="1">
    <citation type="journal article" date="2014" name="Int. J. Syst. Evol. Microbiol.">
        <title>Complete genome sequence of Corynebacterium casei LMG S-19264T (=DSM 44701T), isolated from a smear-ripened cheese.</title>
        <authorList>
            <consortium name="US DOE Joint Genome Institute (JGI-PGF)"/>
            <person name="Walter F."/>
            <person name="Albersmeier A."/>
            <person name="Kalinowski J."/>
            <person name="Ruckert C."/>
        </authorList>
    </citation>
    <scope>NUCLEOTIDE SEQUENCE</scope>
    <source>
        <strain evidence="2">CGMCC 1.14988</strain>
    </source>
</reference>
<evidence type="ECO:0000313" key="2">
    <source>
        <dbReference type="EMBL" id="GGI06853.1"/>
    </source>
</evidence>
<organism evidence="2 3">
    <name type="scientific">Egicoccus halophilus</name>
    <dbReference type="NCBI Taxonomy" id="1670830"/>
    <lineage>
        <taxon>Bacteria</taxon>
        <taxon>Bacillati</taxon>
        <taxon>Actinomycetota</taxon>
        <taxon>Nitriliruptoria</taxon>
        <taxon>Egicoccales</taxon>
        <taxon>Egicoccaceae</taxon>
        <taxon>Egicoccus</taxon>
    </lineage>
</organism>
<comment type="caution">
    <text evidence="2">The sequence shown here is derived from an EMBL/GenBank/DDBJ whole genome shotgun (WGS) entry which is preliminary data.</text>
</comment>
<evidence type="ECO:0000259" key="1">
    <source>
        <dbReference type="Pfam" id="PF04073"/>
    </source>
</evidence>
<name>A0A8J3EY00_9ACTN</name>
<dbReference type="PANTHER" id="PTHR30411:SF4">
    <property type="entry name" value="YBAK_AMINOACYL-TRNA SYNTHETASE-ASSOCIATED DOMAIN-CONTAINING PROTEIN"/>
    <property type="match status" value="1"/>
</dbReference>
<dbReference type="Pfam" id="PF04073">
    <property type="entry name" value="tRNA_edit"/>
    <property type="match status" value="1"/>
</dbReference>
<sequence>MTTPPRTRAVEAAEELGIDHEVRVIERAGSLEEAADRLGVPVDRLCKTLVVRRAEGEHLLVVVPGSRQLDWPKLRAHLGVSRLSLPDADEARAATGYERGTITPLGTVRPLPVVVDAEAAAAERIAVGGGAHGVSLLLSPADLVAAVDAAVVDVTRAG</sequence>
<dbReference type="AlphaFoldDB" id="A0A8J3EY00"/>
<keyword evidence="3" id="KW-1185">Reference proteome</keyword>
<dbReference type="RefSeq" id="WP_130649118.1">
    <property type="nucleotide sequence ID" value="NZ_BMHA01000007.1"/>
</dbReference>
<feature type="domain" description="YbaK/aminoacyl-tRNA synthetase-associated" evidence="1">
    <location>
        <begin position="28"/>
        <end position="144"/>
    </location>
</feature>
<reference evidence="2" key="2">
    <citation type="submission" date="2020-09" db="EMBL/GenBank/DDBJ databases">
        <authorList>
            <person name="Sun Q."/>
            <person name="Zhou Y."/>
        </authorList>
    </citation>
    <scope>NUCLEOTIDE SEQUENCE</scope>
    <source>
        <strain evidence="2">CGMCC 1.14988</strain>
    </source>
</reference>
<dbReference type="GO" id="GO:0002161">
    <property type="term" value="F:aminoacyl-tRNA deacylase activity"/>
    <property type="evidence" value="ECO:0007669"/>
    <property type="project" value="InterPro"/>
</dbReference>
<evidence type="ECO:0000313" key="3">
    <source>
        <dbReference type="Proteomes" id="UP000650511"/>
    </source>
</evidence>
<dbReference type="PANTHER" id="PTHR30411">
    <property type="entry name" value="CYTOPLASMIC PROTEIN"/>
    <property type="match status" value="1"/>
</dbReference>
<dbReference type="CDD" id="cd04332">
    <property type="entry name" value="YbaK_like"/>
    <property type="match status" value="1"/>
</dbReference>
<gene>
    <name evidence="2" type="ORF">GCM10011354_21170</name>
</gene>
<dbReference type="EMBL" id="BMHA01000007">
    <property type="protein sequence ID" value="GGI06853.1"/>
    <property type="molecule type" value="Genomic_DNA"/>
</dbReference>
<dbReference type="SUPFAM" id="SSF55826">
    <property type="entry name" value="YbaK/ProRS associated domain"/>
    <property type="match status" value="1"/>
</dbReference>
<dbReference type="Proteomes" id="UP000650511">
    <property type="component" value="Unassembled WGS sequence"/>
</dbReference>